<keyword evidence="1" id="KW-0732">Signal</keyword>
<sequence length="308" mass="34102">MKKKWNGKVTSLALTLSLALATVVIPGVANAGDYTVGKNGDVCKETSLDMRLEFPANTFKAKGQIKIKPVDIAKIAPNDRFYVTRVIDANFNNAAGNYVASLEKPMRVIFNISDIDFARASQMKTDLPIGRFHVGYWNEGEKNWDLLSSRIFWDGHYGAVEAETGHASGTYALLWCNQDESLSPVMDNAIRVAVDYELLNAQPAPYSKDGRTMVPLRLVAEKLKADINWTGSEQRIDLVRGLDTVQLWVGKTDVVKNKKPLTVSDPSTIVAPEIVDGTTYVPLRLISEAFGVKIDWDGVTKTVYINNF</sequence>
<evidence type="ECO:0000256" key="1">
    <source>
        <dbReference type="SAM" id="SignalP"/>
    </source>
</evidence>
<dbReference type="AlphaFoldDB" id="A0A845LDS3"/>
<organism evidence="3 4">
    <name type="scientific">Heliomicrobium gestii</name>
    <name type="common">Heliobacterium gestii</name>
    <dbReference type="NCBI Taxonomy" id="2699"/>
    <lineage>
        <taxon>Bacteria</taxon>
        <taxon>Bacillati</taxon>
        <taxon>Bacillota</taxon>
        <taxon>Clostridia</taxon>
        <taxon>Eubacteriales</taxon>
        <taxon>Heliobacteriaceae</taxon>
        <taxon>Heliomicrobium</taxon>
    </lineage>
</organism>
<feature type="signal peptide" evidence="1">
    <location>
        <begin position="1"/>
        <end position="31"/>
    </location>
</feature>
<dbReference type="Gene3D" id="3.30.457.10">
    <property type="entry name" value="Copper amine oxidase-like, N-terminal domain"/>
    <property type="match status" value="1"/>
</dbReference>
<accession>A0A845LDS3</accession>
<dbReference type="Proteomes" id="UP000471031">
    <property type="component" value="Unassembled WGS sequence"/>
</dbReference>
<dbReference type="RefSeq" id="WP_161261653.1">
    <property type="nucleotide sequence ID" value="NZ_JAFBDC010000005.1"/>
</dbReference>
<gene>
    <name evidence="3" type="ORF">GTO89_08525</name>
</gene>
<dbReference type="InterPro" id="IPR036582">
    <property type="entry name" value="Mao_N_sf"/>
</dbReference>
<reference evidence="3 4" key="1">
    <citation type="submission" date="2020-01" db="EMBL/GenBank/DDBJ databases">
        <title>Whole genome sequence of Heliobacterium gestii DSM 11169.</title>
        <authorList>
            <person name="Kyndt J.A."/>
            <person name="Meyer T.E."/>
        </authorList>
    </citation>
    <scope>NUCLEOTIDE SEQUENCE [LARGE SCALE GENOMIC DNA]</scope>
    <source>
        <strain evidence="3 4">DSM 11169</strain>
    </source>
</reference>
<dbReference type="Pfam" id="PF07833">
    <property type="entry name" value="Cu_amine_oxidN1"/>
    <property type="match status" value="1"/>
</dbReference>
<evidence type="ECO:0000313" key="3">
    <source>
        <dbReference type="EMBL" id="MZP43080.1"/>
    </source>
</evidence>
<feature type="domain" description="Copper amine oxidase-like N-terminal" evidence="2">
    <location>
        <begin position="195"/>
        <end position="305"/>
    </location>
</feature>
<evidence type="ECO:0000313" key="4">
    <source>
        <dbReference type="Proteomes" id="UP000471031"/>
    </source>
</evidence>
<protein>
    <recommendedName>
        <fullName evidence="2">Copper amine oxidase-like N-terminal domain-containing protein</fullName>
    </recommendedName>
</protein>
<name>A0A845LDS3_HELGE</name>
<proteinExistence type="predicted"/>
<feature type="chain" id="PRO_5032498607" description="Copper amine oxidase-like N-terminal domain-containing protein" evidence="1">
    <location>
        <begin position="32"/>
        <end position="308"/>
    </location>
</feature>
<dbReference type="EMBL" id="WXEX01000006">
    <property type="protein sequence ID" value="MZP43080.1"/>
    <property type="molecule type" value="Genomic_DNA"/>
</dbReference>
<evidence type="ECO:0000259" key="2">
    <source>
        <dbReference type="Pfam" id="PF07833"/>
    </source>
</evidence>
<comment type="caution">
    <text evidence="3">The sequence shown here is derived from an EMBL/GenBank/DDBJ whole genome shotgun (WGS) entry which is preliminary data.</text>
</comment>
<dbReference type="SUPFAM" id="SSF55383">
    <property type="entry name" value="Copper amine oxidase, domain N"/>
    <property type="match status" value="1"/>
</dbReference>
<dbReference type="InterPro" id="IPR012854">
    <property type="entry name" value="Cu_amine_oxidase-like_N"/>
</dbReference>
<dbReference type="OrthoDB" id="268113at2"/>
<keyword evidence="4" id="KW-1185">Reference proteome</keyword>